<keyword evidence="1" id="KW-0175">Coiled coil</keyword>
<sequence length="501" mass="56819">MDLWVVAAATGAGYVAKYWKNLLSKEGETSSQSFSLYRQSESSNLLKQIWDQSTPLQRLALKQLDRDGFLTDEKDFAGADATTSDYDDTHDKYNLLSLTSFPPGSFENESSQRKGKSKYFSDISTRLGSKYNGKFLEPLDSLETCLEAQLCREYATMEEYVYSSLPSPLLVTDGNQLESREYRVQSQVGFDENERQLLLTRNMKKDIRKQSRRLSTMRDSGFPNGKVSFVLGISIGVMFTILANKREVKNLNKVLKERERLIQDLQEELEMKEELNVKELADEGFESWRRNEIALLGGTSNAINHEQDLGKSTELGDEELDHHNKAERSEEMSKIEAELEAELERLELNMSTYSTLQRISLGVETTKYNYFLISVCSWNLTLIPDVAQGDLKLDKATGEPCGISESDQDASGPSTDLPDDAGNYAVSPRELSLRLHEVIESRLKARILELETALENSQNKLETLEMESTFHRRDLYSEAESSSPECSTFIDEGYNNGDSWL</sequence>
<feature type="coiled-coil region" evidence="1">
    <location>
        <begin position="440"/>
        <end position="474"/>
    </location>
</feature>
<accession>A0AAE0ARG1</accession>
<keyword evidence="4" id="KW-1185">Reference proteome</keyword>
<feature type="coiled-coil region" evidence="1">
    <location>
        <begin position="244"/>
        <end position="282"/>
    </location>
</feature>
<evidence type="ECO:0000256" key="2">
    <source>
        <dbReference type="SAM" id="MobiDB-lite"/>
    </source>
</evidence>
<dbReference type="AlphaFoldDB" id="A0AAE0ARG1"/>
<proteinExistence type="predicted"/>
<feature type="coiled-coil region" evidence="1">
    <location>
        <begin position="325"/>
        <end position="356"/>
    </location>
</feature>
<dbReference type="InterPro" id="IPR040348">
    <property type="entry name" value="POLAR-like"/>
</dbReference>
<evidence type="ECO:0000313" key="4">
    <source>
        <dbReference type="Proteomes" id="UP001281410"/>
    </source>
</evidence>
<dbReference type="EMBL" id="JANJYJ010000003">
    <property type="protein sequence ID" value="KAK3222856.1"/>
    <property type="molecule type" value="Genomic_DNA"/>
</dbReference>
<dbReference type="Proteomes" id="UP001281410">
    <property type="component" value="Unassembled WGS sequence"/>
</dbReference>
<comment type="caution">
    <text evidence="3">The sequence shown here is derived from an EMBL/GenBank/DDBJ whole genome shotgun (WGS) entry which is preliminary data.</text>
</comment>
<dbReference type="PANTHER" id="PTHR33476">
    <property type="entry name" value="EMB|CAB62613.1"/>
    <property type="match status" value="1"/>
</dbReference>
<reference evidence="3" key="1">
    <citation type="journal article" date="2023" name="Plant J.">
        <title>Genome sequences and population genomics provide insights into the demographic history, inbreeding, and mutation load of two 'living fossil' tree species of Dipteronia.</title>
        <authorList>
            <person name="Feng Y."/>
            <person name="Comes H.P."/>
            <person name="Chen J."/>
            <person name="Zhu S."/>
            <person name="Lu R."/>
            <person name="Zhang X."/>
            <person name="Li P."/>
            <person name="Qiu J."/>
            <person name="Olsen K.M."/>
            <person name="Qiu Y."/>
        </authorList>
    </citation>
    <scope>NUCLEOTIDE SEQUENCE</scope>
    <source>
        <strain evidence="3">NBL</strain>
    </source>
</reference>
<dbReference type="PANTHER" id="PTHR33476:SF7">
    <property type="entry name" value="EMB|CAB62613.1"/>
    <property type="match status" value="1"/>
</dbReference>
<dbReference type="GO" id="GO:0008356">
    <property type="term" value="P:asymmetric cell division"/>
    <property type="evidence" value="ECO:0007669"/>
    <property type="project" value="InterPro"/>
</dbReference>
<protein>
    <submittedName>
        <fullName evidence="3">Uncharacterized protein</fullName>
    </submittedName>
</protein>
<evidence type="ECO:0000256" key="1">
    <source>
        <dbReference type="SAM" id="Coils"/>
    </source>
</evidence>
<gene>
    <name evidence="3" type="ORF">Dsin_009881</name>
</gene>
<name>A0AAE0ARG1_9ROSI</name>
<feature type="region of interest" description="Disordered" evidence="2">
    <location>
        <begin position="398"/>
        <end position="423"/>
    </location>
</feature>
<organism evidence="3 4">
    <name type="scientific">Dipteronia sinensis</name>
    <dbReference type="NCBI Taxonomy" id="43782"/>
    <lineage>
        <taxon>Eukaryota</taxon>
        <taxon>Viridiplantae</taxon>
        <taxon>Streptophyta</taxon>
        <taxon>Embryophyta</taxon>
        <taxon>Tracheophyta</taxon>
        <taxon>Spermatophyta</taxon>
        <taxon>Magnoliopsida</taxon>
        <taxon>eudicotyledons</taxon>
        <taxon>Gunneridae</taxon>
        <taxon>Pentapetalae</taxon>
        <taxon>rosids</taxon>
        <taxon>malvids</taxon>
        <taxon>Sapindales</taxon>
        <taxon>Sapindaceae</taxon>
        <taxon>Hippocastanoideae</taxon>
        <taxon>Acereae</taxon>
        <taxon>Dipteronia</taxon>
    </lineage>
</organism>
<evidence type="ECO:0000313" key="3">
    <source>
        <dbReference type="EMBL" id="KAK3222856.1"/>
    </source>
</evidence>